<evidence type="ECO:0000313" key="3">
    <source>
        <dbReference type="EMBL" id="GFO02007.1"/>
    </source>
</evidence>
<reference evidence="3 4" key="1">
    <citation type="journal article" date="2021" name="Elife">
        <title>Chloroplast acquisition without the gene transfer in kleptoplastic sea slugs, Plakobranchus ocellatus.</title>
        <authorList>
            <person name="Maeda T."/>
            <person name="Takahashi S."/>
            <person name="Yoshida T."/>
            <person name="Shimamura S."/>
            <person name="Takaki Y."/>
            <person name="Nagai Y."/>
            <person name="Toyoda A."/>
            <person name="Suzuki Y."/>
            <person name="Arimoto A."/>
            <person name="Ishii H."/>
            <person name="Satoh N."/>
            <person name="Nishiyama T."/>
            <person name="Hasebe M."/>
            <person name="Maruyama T."/>
            <person name="Minagawa J."/>
            <person name="Obokata J."/>
            <person name="Shigenobu S."/>
        </authorList>
    </citation>
    <scope>NUCLEOTIDE SEQUENCE [LARGE SCALE GENOMIC DNA]</scope>
</reference>
<protein>
    <submittedName>
        <fullName evidence="3">Uncharacterized protein</fullName>
    </submittedName>
</protein>
<feature type="transmembrane region" description="Helical" evidence="2">
    <location>
        <begin position="6"/>
        <end position="24"/>
    </location>
</feature>
<keyword evidence="2" id="KW-0812">Transmembrane</keyword>
<dbReference type="Proteomes" id="UP000735302">
    <property type="component" value="Unassembled WGS sequence"/>
</dbReference>
<feature type="compositionally biased region" description="Low complexity" evidence="1">
    <location>
        <begin position="355"/>
        <end position="394"/>
    </location>
</feature>
<keyword evidence="4" id="KW-1185">Reference proteome</keyword>
<sequence>MDVLLFFVNFILITFSLILSVLTLHSSHLIGFGGGGGGGNARQIKYLASGSRALSWCATENSGSQLKLETLFEGQNQFQNVDNDIIAAATAGHNNANSKNVGAINNSIYSGRLLASPLSNAANRTGSNSSINNLLSSANGRTSTPPILANSANAFRNLHNHSSLSNRKTGSVKGGGVSDMPPILPPRSVSVNGIRSRDDIARLAALNRFGEASVEEGAEVMVDTVDDILSRGNLRRSQSENRLHGRVGTGVGGSGGFLNQGSNENTPAVGGSRLQGGPGNQSRQTAGGRSLSRNLSVDRLDRLTARPGAKHKTQHSSSRLGSYTSGNHNSNKGNNNNNAGGIGRLRKVSSMSAMNTNVTNNNNNNNNNTRAQIGNTNISKYKNNNNSSIANRNTRTNKRHDNSHRNSIIDDYDNQDDDTAPEDEENIEASARLVEWLNVVNNIDEYDTDPQHTIVDYADEPPQTDTAVHVVYEG</sequence>
<feature type="region of interest" description="Disordered" evidence="1">
    <location>
        <begin position="159"/>
        <end position="191"/>
    </location>
</feature>
<evidence type="ECO:0000313" key="4">
    <source>
        <dbReference type="Proteomes" id="UP000735302"/>
    </source>
</evidence>
<feature type="compositionally biased region" description="Polar residues" evidence="1">
    <location>
        <begin position="315"/>
        <end position="325"/>
    </location>
</feature>
<feature type="compositionally biased region" description="Polar residues" evidence="1">
    <location>
        <begin position="159"/>
        <end position="169"/>
    </location>
</feature>
<dbReference type="EMBL" id="BLXT01003557">
    <property type="protein sequence ID" value="GFO02007.1"/>
    <property type="molecule type" value="Genomic_DNA"/>
</dbReference>
<comment type="caution">
    <text evidence="3">The sequence shown here is derived from an EMBL/GenBank/DDBJ whole genome shotgun (WGS) entry which is preliminary data.</text>
</comment>
<keyword evidence="2" id="KW-1133">Transmembrane helix</keyword>
<feature type="compositionally biased region" description="Gly residues" evidence="1">
    <location>
        <begin position="247"/>
        <end position="258"/>
    </location>
</feature>
<feature type="compositionally biased region" description="Polar residues" evidence="1">
    <location>
        <begin position="280"/>
        <end position="295"/>
    </location>
</feature>
<feature type="compositionally biased region" description="Low complexity" evidence="1">
    <location>
        <begin position="326"/>
        <end position="339"/>
    </location>
</feature>
<name>A0AAV4A583_9GAST</name>
<gene>
    <name evidence="3" type="ORF">PoB_002851200</name>
</gene>
<feature type="region of interest" description="Disordered" evidence="1">
    <location>
        <begin position="236"/>
        <end position="343"/>
    </location>
</feature>
<feature type="region of interest" description="Disordered" evidence="1">
    <location>
        <begin position="355"/>
        <end position="424"/>
    </location>
</feature>
<dbReference type="AlphaFoldDB" id="A0AAV4A583"/>
<proteinExistence type="predicted"/>
<feature type="compositionally biased region" description="Basic and acidic residues" evidence="1">
    <location>
        <begin position="399"/>
        <end position="408"/>
    </location>
</feature>
<keyword evidence="2" id="KW-0472">Membrane</keyword>
<feature type="compositionally biased region" description="Acidic residues" evidence="1">
    <location>
        <begin position="410"/>
        <end position="424"/>
    </location>
</feature>
<evidence type="ECO:0000256" key="2">
    <source>
        <dbReference type="SAM" id="Phobius"/>
    </source>
</evidence>
<evidence type="ECO:0000256" key="1">
    <source>
        <dbReference type="SAM" id="MobiDB-lite"/>
    </source>
</evidence>
<organism evidence="3 4">
    <name type="scientific">Plakobranchus ocellatus</name>
    <dbReference type="NCBI Taxonomy" id="259542"/>
    <lineage>
        <taxon>Eukaryota</taxon>
        <taxon>Metazoa</taxon>
        <taxon>Spiralia</taxon>
        <taxon>Lophotrochozoa</taxon>
        <taxon>Mollusca</taxon>
        <taxon>Gastropoda</taxon>
        <taxon>Heterobranchia</taxon>
        <taxon>Euthyneura</taxon>
        <taxon>Panpulmonata</taxon>
        <taxon>Sacoglossa</taxon>
        <taxon>Placobranchoidea</taxon>
        <taxon>Plakobranchidae</taxon>
        <taxon>Plakobranchus</taxon>
    </lineage>
</organism>
<accession>A0AAV4A583</accession>